<comment type="similarity">
    <text evidence="1">Belongs to the ComF/GntX family.</text>
</comment>
<proteinExistence type="inferred from homology"/>
<dbReference type="InterPro" id="IPR029057">
    <property type="entry name" value="PRTase-like"/>
</dbReference>
<dbReference type="SUPFAM" id="SSF53271">
    <property type="entry name" value="PRTase-like"/>
    <property type="match status" value="1"/>
</dbReference>
<sequence length="234" mass="25522">MRSGYLTRLSAWVREAMPGYCAFCHLPAAPGLPWCNACFTDLPWNFQGCHGCAEPLTLTTYCSHCQLAPPAFERVYAGLVYAPPVSLLIHDFKFHASARAGHLLAELMGYTPPEVLPDALVPVPASPVRAKERGFNQAEWLARKLGSKWQVPVMRSKRLRQGKLQHSLSRKERLTNLKGAFAFDTPLPAHVAIVDDVLTTGATAHALAEAALAAGAKQVDVWAAARTPGKDIDR</sequence>
<gene>
    <name evidence="2" type="ORF">LLY24_08310</name>
</gene>
<name>A0ABT2ED91_9GAMM</name>
<reference evidence="2" key="1">
    <citation type="submission" date="2021-11" db="EMBL/GenBank/DDBJ databases">
        <title>Halomonas sp., isolated from a coastal aquaculture zone in Dongshan Bay.</title>
        <authorList>
            <person name="Lin W."/>
        </authorList>
    </citation>
    <scope>NUCLEOTIDE SEQUENCE</scope>
    <source>
        <strain evidence="2">Yzlin-01</strain>
    </source>
</reference>
<evidence type="ECO:0000313" key="3">
    <source>
        <dbReference type="Proteomes" id="UP001165542"/>
    </source>
</evidence>
<dbReference type="CDD" id="cd06223">
    <property type="entry name" value="PRTases_typeI"/>
    <property type="match status" value="1"/>
</dbReference>
<dbReference type="PANTHER" id="PTHR47505">
    <property type="entry name" value="DNA UTILIZATION PROTEIN YHGH"/>
    <property type="match status" value="1"/>
</dbReference>
<dbReference type="Gene3D" id="3.40.50.2020">
    <property type="match status" value="1"/>
</dbReference>
<keyword evidence="3" id="KW-1185">Reference proteome</keyword>
<dbReference type="Proteomes" id="UP001165542">
    <property type="component" value="Unassembled WGS sequence"/>
</dbReference>
<dbReference type="InterPro" id="IPR051910">
    <property type="entry name" value="ComF/GntX_DNA_util-trans"/>
</dbReference>
<evidence type="ECO:0000313" key="2">
    <source>
        <dbReference type="EMBL" id="MCS2609318.1"/>
    </source>
</evidence>
<comment type="caution">
    <text evidence="2">The sequence shown here is derived from an EMBL/GenBank/DDBJ whole genome shotgun (WGS) entry which is preliminary data.</text>
</comment>
<protein>
    <submittedName>
        <fullName evidence="2">ComF family protein</fullName>
    </submittedName>
</protein>
<dbReference type="InterPro" id="IPR000836">
    <property type="entry name" value="PRTase_dom"/>
</dbReference>
<organism evidence="2 3">
    <name type="scientific">Halomonas dongshanensis</name>
    <dbReference type="NCBI Taxonomy" id="2890835"/>
    <lineage>
        <taxon>Bacteria</taxon>
        <taxon>Pseudomonadati</taxon>
        <taxon>Pseudomonadota</taxon>
        <taxon>Gammaproteobacteria</taxon>
        <taxon>Oceanospirillales</taxon>
        <taxon>Halomonadaceae</taxon>
        <taxon>Halomonas</taxon>
    </lineage>
</organism>
<dbReference type="RefSeq" id="WP_259035822.1">
    <property type="nucleotide sequence ID" value="NZ_JAJISC010000003.1"/>
</dbReference>
<accession>A0ABT2ED91</accession>
<dbReference type="EMBL" id="JAJISC010000003">
    <property type="protein sequence ID" value="MCS2609318.1"/>
    <property type="molecule type" value="Genomic_DNA"/>
</dbReference>
<evidence type="ECO:0000256" key="1">
    <source>
        <dbReference type="ARBA" id="ARBA00008007"/>
    </source>
</evidence>
<dbReference type="PANTHER" id="PTHR47505:SF1">
    <property type="entry name" value="DNA UTILIZATION PROTEIN YHGH"/>
    <property type="match status" value="1"/>
</dbReference>